<keyword evidence="7 9" id="KW-0675">Receptor</keyword>
<keyword evidence="6 10" id="KW-0472">Membrane</keyword>
<evidence type="ECO:0000256" key="9">
    <source>
        <dbReference type="RuleBase" id="RU000688"/>
    </source>
</evidence>
<dbReference type="Gene3D" id="1.20.1070.10">
    <property type="entry name" value="Rhodopsin 7-helix transmembrane proteins"/>
    <property type="match status" value="1"/>
</dbReference>
<evidence type="ECO:0000256" key="8">
    <source>
        <dbReference type="ARBA" id="ARBA00023224"/>
    </source>
</evidence>
<dbReference type="InterPro" id="IPR000611">
    <property type="entry name" value="NPY_rcpt"/>
</dbReference>
<reference evidence="12 13" key="1">
    <citation type="journal article" date="2017" name="PLoS Biol.">
        <title>The sea cucumber genome provides insights into morphological evolution and visceral regeneration.</title>
        <authorList>
            <person name="Zhang X."/>
            <person name="Sun L."/>
            <person name="Yuan J."/>
            <person name="Sun Y."/>
            <person name="Gao Y."/>
            <person name="Zhang L."/>
            <person name="Li S."/>
            <person name="Dai H."/>
            <person name="Hamel J.F."/>
            <person name="Liu C."/>
            <person name="Yu Y."/>
            <person name="Liu S."/>
            <person name="Lin W."/>
            <person name="Guo K."/>
            <person name="Jin S."/>
            <person name="Xu P."/>
            <person name="Storey K.B."/>
            <person name="Huan P."/>
            <person name="Zhang T."/>
            <person name="Zhou Y."/>
            <person name="Zhang J."/>
            <person name="Lin C."/>
            <person name="Li X."/>
            <person name="Xing L."/>
            <person name="Huo D."/>
            <person name="Sun M."/>
            <person name="Wang L."/>
            <person name="Mercier A."/>
            <person name="Li F."/>
            <person name="Yang H."/>
            <person name="Xiang J."/>
        </authorList>
    </citation>
    <scope>NUCLEOTIDE SEQUENCE [LARGE SCALE GENOMIC DNA]</scope>
    <source>
        <strain evidence="12">Shaxun</strain>
        <tissue evidence="12">Muscle</tissue>
    </source>
</reference>
<evidence type="ECO:0000256" key="5">
    <source>
        <dbReference type="ARBA" id="ARBA00023040"/>
    </source>
</evidence>
<feature type="transmembrane region" description="Helical" evidence="10">
    <location>
        <begin position="65"/>
        <end position="89"/>
    </location>
</feature>
<organism evidence="12 13">
    <name type="scientific">Stichopus japonicus</name>
    <name type="common">Sea cucumber</name>
    <dbReference type="NCBI Taxonomy" id="307972"/>
    <lineage>
        <taxon>Eukaryota</taxon>
        <taxon>Metazoa</taxon>
        <taxon>Echinodermata</taxon>
        <taxon>Eleutherozoa</taxon>
        <taxon>Echinozoa</taxon>
        <taxon>Holothuroidea</taxon>
        <taxon>Aspidochirotacea</taxon>
        <taxon>Aspidochirotida</taxon>
        <taxon>Stichopodidae</taxon>
        <taxon>Apostichopus</taxon>
    </lineage>
</organism>
<comment type="subcellular location">
    <subcellularLocation>
        <location evidence="1">Membrane</location>
        <topology evidence="1">Multi-pass membrane protein</topology>
    </subcellularLocation>
</comment>
<dbReference type="Pfam" id="PF00001">
    <property type="entry name" value="7tm_1"/>
    <property type="match status" value="1"/>
</dbReference>
<dbReference type="PANTHER" id="PTHR24235">
    <property type="entry name" value="NEUROPEPTIDE Y RECEPTOR"/>
    <property type="match status" value="1"/>
</dbReference>
<dbReference type="InterPro" id="IPR017452">
    <property type="entry name" value="GPCR_Rhodpsn_7TM"/>
</dbReference>
<evidence type="ECO:0000256" key="1">
    <source>
        <dbReference type="ARBA" id="ARBA00004141"/>
    </source>
</evidence>
<keyword evidence="3 9" id="KW-0812">Transmembrane</keyword>
<keyword evidence="5 9" id="KW-0297">G-protein coupled receptor</keyword>
<feature type="transmembrane region" description="Helical" evidence="10">
    <location>
        <begin position="183"/>
        <end position="207"/>
    </location>
</feature>
<dbReference type="PRINTS" id="PR01012">
    <property type="entry name" value="NRPEPTIDEYR"/>
</dbReference>
<keyword evidence="8 9" id="KW-0807">Transducer</keyword>
<protein>
    <submittedName>
        <fullName evidence="12">Putative tachykinin-like peptides receptor 99D</fullName>
    </submittedName>
</protein>
<dbReference type="PRINTS" id="PR00237">
    <property type="entry name" value="GPCRRHODOPSN"/>
</dbReference>
<proteinExistence type="inferred from homology"/>
<sequence length="248" mass="27933">MENTSVGGVTPTMAANFSLYEEPPWLQAMFIVSYELVSLLGIIGNAVVCYIVLGHARMRTVTNYFIVNLAISDLSMAIMCVTFTIYATLYGNWPFGNIMCKLVNYIQNVSVSVSIFTLVAIGLDRYVAIIYPLKPRMTGSLTLMIILLTWTVSCLFALPMAVFPTTIEEDGVRYCTEGKWEFTHLYSLSCIVIQYLAPLSVLAIVYLRISVRIWSRRTPGEGEITRDRKLNESKRKVGIFLILLSFFV</sequence>
<dbReference type="EMBL" id="MRZV01000394">
    <property type="protein sequence ID" value="PIK51035.1"/>
    <property type="molecule type" value="Genomic_DNA"/>
</dbReference>
<evidence type="ECO:0000256" key="3">
    <source>
        <dbReference type="ARBA" id="ARBA00022692"/>
    </source>
</evidence>
<dbReference type="PROSITE" id="PS00237">
    <property type="entry name" value="G_PROTEIN_RECEP_F1_1"/>
    <property type="match status" value="1"/>
</dbReference>
<dbReference type="PANTHER" id="PTHR24235:SF29">
    <property type="entry name" value="GH23382P"/>
    <property type="match status" value="1"/>
</dbReference>
<comment type="similarity">
    <text evidence="2 9">Belongs to the G-protein coupled receptor 1 family.</text>
</comment>
<dbReference type="PROSITE" id="PS50262">
    <property type="entry name" value="G_PROTEIN_RECEP_F1_2"/>
    <property type="match status" value="1"/>
</dbReference>
<feature type="domain" description="G-protein coupled receptors family 1 profile" evidence="11">
    <location>
        <begin position="44"/>
        <end position="248"/>
    </location>
</feature>
<dbReference type="GO" id="GO:0004983">
    <property type="term" value="F:neuropeptide Y receptor activity"/>
    <property type="evidence" value="ECO:0007669"/>
    <property type="project" value="InterPro"/>
</dbReference>
<dbReference type="Proteomes" id="UP000230750">
    <property type="component" value="Unassembled WGS sequence"/>
</dbReference>
<feature type="transmembrane region" description="Helical" evidence="10">
    <location>
        <begin position="28"/>
        <end position="53"/>
    </location>
</feature>
<evidence type="ECO:0000313" key="13">
    <source>
        <dbReference type="Proteomes" id="UP000230750"/>
    </source>
</evidence>
<evidence type="ECO:0000256" key="6">
    <source>
        <dbReference type="ARBA" id="ARBA00023136"/>
    </source>
</evidence>
<dbReference type="AlphaFoldDB" id="A0A2G8KSU9"/>
<dbReference type="STRING" id="307972.A0A2G8KSU9"/>
<feature type="transmembrane region" description="Helical" evidence="10">
    <location>
        <begin position="141"/>
        <end position="163"/>
    </location>
</feature>
<evidence type="ECO:0000256" key="7">
    <source>
        <dbReference type="ARBA" id="ARBA00023170"/>
    </source>
</evidence>
<comment type="caution">
    <text evidence="12">The sequence shown here is derived from an EMBL/GenBank/DDBJ whole genome shotgun (WGS) entry which is preliminary data.</text>
</comment>
<evidence type="ECO:0000256" key="10">
    <source>
        <dbReference type="SAM" id="Phobius"/>
    </source>
</evidence>
<evidence type="ECO:0000256" key="2">
    <source>
        <dbReference type="ARBA" id="ARBA00010663"/>
    </source>
</evidence>
<keyword evidence="4 10" id="KW-1133">Transmembrane helix</keyword>
<name>A0A2G8KSU9_STIJA</name>
<accession>A0A2G8KSU9</accession>
<evidence type="ECO:0000313" key="12">
    <source>
        <dbReference type="EMBL" id="PIK51035.1"/>
    </source>
</evidence>
<dbReference type="GO" id="GO:0016020">
    <property type="term" value="C:membrane"/>
    <property type="evidence" value="ECO:0007669"/>
    <property type="project" value="UniProtKB-SubCell"/>
</dbReference>
<evidence type="ECO:0000259" key="11">
    <source>
        <dbReference type="PROSITE" id="PS50262"/>
    </source>
</evidence>
<dbReference type="InterPro" id="IPR000276">
    <property type="entry name" value="GPCR_Rhodpsn"/>
</dbReference>
<feature type="transmembrane region" description="Helical" evidence="10">
    <location>
        <begin position="109"/>
        <end position="129"/>
    </location>
</feature>
<dbReference type="SUPFAM" id="SSF81321">
    <property type="entry name" value="Family A G protein-coupled receptor-like"/>
    <property type="match status" value="1"/>
</dbReference>
<keyword evidence="13" id="KW-1185">Reference proteome</keyword>
<gene>
    <name evidence="12" type="ORF">BSL78_12115</name>
</gene>
<evidence type="ECO:0000256" key="4">
    <source>
        <dbReference type="ARBA" id="ARBA00022989"/>
    </source>
</evidence>
<dbReference type="OrthoDB" id="10053194at2759"/>